<protein>
    <submittedName>
        <fullName evidence="2">Uncharacterized protein</fullName>
    </submittedName>
</protein>
<dbReference type="AlphaFoldDB" id="A0AAV9GH04"/>
<sequence length="243" mass="27995">MENPADNSDIAPPSPPQGDGMPLADQVPVDNSRMHNHPRIALEARLHQSQIGLLALINRSELELVDLLHRHRMEILVSTSLHEQEMLSLANQQELDMLASRNQRALDMQALINRHLTEMQRSRRQHEWEICAMKALTRLAMWDKRRALVEAQTPRGLSEPEILLLRHLWVVGVRYYSPGFGQSSRRRWIWLFDIADDVARERMQHDGRAQGSSCSKGQGRRKANEIDLLGSDYTMSRRDECVI</sequence>
<name>A0AAV9GH04_9PEZI</name>
<organism evidence="2 3">
    <name type="scientific">Podospora aff. communis PSN243</name>
    <dbReference type="NCBI Taxonomy" id="3040156"/>
    <lineage>
        <taxon>Eukaryota</taxon>
        <taxon>Fungi</taxon>
        <taxon>Dikarya</taxon>
        <taxon>Ascomycota</taxon>
        <taxon>Pezizomycotina</taxon>
        <taxon>Sordariomycetes</taxon>
        <taxon>Sordariomycetidae</taxon>
        <taxon>Sordariales</taxon>
        <taxon>Podosporaceae</taxon>
        <taxon>Podospora</taxon>
    </lineage>
</organism>
<comment type="caution">
    <text evidence="2">The sequence shown here is derived from an EMBL/GenBank/DDBJ whole genome shotgun (WGS) entry which is preliminary data.</text>
</comment>
<evidence type="ECO:0000313" key="3">
    <source>
        <dbReference type="Proteomes" id="UP001321760"/>
    </source>
</evidence>
<evidence type="ECO:0000256" key="1">
    <source>
        <dbReference type="SAM" id="MobiDB-lite"/>
    </source>
</evidence>
<reference evidence="2" key="1">
    <citation type="journal article" date="2023" name="Mol. Phylogenet. Evol.">
        <title>Genome-scale phylogeny and comparative genomics of the fungal order Sordariales.</title>
        <authorList>
            <person name="Hensen N."/>
            <person name="Bonometti L."/>
            <person name="Westerberg I."/>
            <person name="Brannstrom I.O."/>
            <person name="Guillou S."/>
            <person name="Cros-Aarteil S."/>
            <person name="Calhoun S."/>
            <person name="Haridas S."/>
            <person name="Kuo A."/>
            <person name="Mondo S."/>
            <person name="Pangilinan J."/>
            <person name="Riley R."/>
            <person name="LaButti K."/>
            <person name="Andreopoulos B."/>
            <person name="Lipzen A."/>
            <person name="Chen C."/>
            <person name="Yan M."/>
            <person name="Daum C."/>
            <person name="Ng V."/>
            <person name="Clum A."/>
            <person name="Steindorff A."/>
            <person name="Ohm R.A."/>
            <person name="Martin F."/>
            <person name="Silar P."/>
            <person name="Natvig D.O."/>
            <person name="Lalanne C."/>
            <person name="Gautier V."/>
            <person name="Ament-Velasquez S.L."/>
            <person name="Kruys A."/>
            <person name="Hutchinson M.I."/>
            <person name="Powell A.J."/>
            <person name="Barry K."/>
            <person name="Miller A.N."/>
            <person name="Grigoriev I.V."/>
            <person name="Debuchy R."/>
            <person name="Gladieux P."/>
            <person name="Hiltunen Thoren M."/>
            <person name="Johannesson H."/>
        </authorList>
    </citation>
    <scope>NUCLEOTIDE SEQUENCE</scope>
    <source>
        <strain evidence="2">PSN243</strain>
    </source>
</reference>
<evidence type="ECO:0000313" key="2">
    <source>
        <dbReference type="EMBL" id="KAK4447001.1"/>
    </source>
</evidence>
<keyword evidence="3" id="KW-1185">Reference proteome</keyword>
<gene>
    <name evidence="2" type="ORF">QBC34DRAFT_382804</name>
</gene>
<reference evidence="2" key="2">
    <citation type="submission" date="2023-05" db="EMBL/GenBank/DDBJ databases">
        <authorList>
            <consortium name="Lawrence Berkeley National Laboratory"/>
            <person name="Steindorff A."/>
            <person name="Hensen N."/>
            <person name="Bonometti L."/>
            <person name="Westerberg I."/>
            <person name="Brannstrom I.O."/>
            <person name="Guillou S."/>
            <person name="Cros-Aarteil S."/>
            <person name="Calhoun S."/>
            <person name="Haridas S."/>
            <person name="Kuo A."/>
            <person name="Mondo S."/>
            <person name="Pangilinan J."/>
            <person name="Riley R."/>
            <person name="Labutti K."/>
            <person name="Andreopoulos B."/>
            <person name="Lipzen A."/>
            <person name="Chen C."/>
            <person name="Yanf M."/>
            <person name="Daum C."/>
            <person name="Ng V."/>
            <person name="Clum A."/>
            <person name="Ohm R."/>
            <person name="Martin F."/>
            <person name="Silar P."/>
            <person name="Natvig D."/>
            <person name="Lalanne C."/>
            <person name="Gautier V."/>
            <person name="Ament-Velasquez S.L."/>
            <person name="Kruys A."/>
            <person name="Hutchinson M.I."/>
            <person name="Powell A.J."/>
            <person name="Barry K."/>
            <person name="Miller A.N."/>
            <person name="Grigoriev I.V."/>
            <person name="Debuchy R."/>
            <person name="Gladieux P."/>
            <person name="Thoren M.H."/>
            <person name="Johannesson H."/>
        </authorList>
    </citation>
    <scope>NUCLEOTIDE SEQUENCE</scope>
    <source>
        <strain evidence="2">PSN243</strain>
    </source>
</reference>
<proteinExistence type="predicted"/>
<accession>A0AAV9GH04</accession>
<dbReference type="EMBL" id="MU865953">
    <property type="protein sequence ID" value="KAK4447001.1"/>
    <property type="molecule type" value="Genomic_DNA"/>
</dbReference>
<dbReference type="Proteomes" id="UP001321760">
    <property type="component" value="Unassembled WGS sequence"/>
</dbReference>
<feature type="region of interest" description="Disordered" evidence="1">
    <location>
        <begin position="1"/>
        <end position="31"/>
    </location>
</feature>